<dbReference type="RefSeq" id="WP_165101739.1">
    <property type="nucleotide sequence ID" value="NZ_CP049056.1"/>
</dbReference>
<dbReference type="EMBL" id="CP049056">
    <property type="protein sequence ID" value="QIE57221.1"/>
    <property type="molecule type" value="Genomic_DNA"/>
</dbReference>
<feature type="transmembrane region" description="Helical" evidence="6">
    <location>
        <begin position="295"/>
        <end position="317"/>
    </location>
</feature>
<evidence type="ECO:0000256" key="2">
    <source>
        <dbReference type="ARBA" id="ARBA00022475"/>
    </source>
</evidence>
<dbReference type="PANTHER" id="PTHR35007:SF2">
    <property type="entry name" value="PILUS ASSEMBLE PROTEIN"/>
    <property type="match status" value="1"/>
</dbReference>
<dbReference type="InterPro" id="IPR018076">
    <property type="entry name" value="T2SS_GspF_dom"/>
</dbReference>
<dbReference type="PANTHER" id="PTHR35007">
    <property type="entry name" value="INTEGRAL MEMBRANE PROTEIN-RELATED"/>
    <property type="match status" value="1"/>
</dbReference>
<evidence type="ECO:0000256" key="1">
    <source>
        <dbReference type="ARBA" id="ARBA00004651"/>
    </source>
</evidence>
<comment type="subcellular location">
    <subcellularLocation>
        <location evidence="1">Cell membrane</location>
        <topology evidence="1">Multi-pass membrane protein</topology>
    </subcellularLocation>
</comment>
<keyword evidence="4 6" id="KW-1133">Transmembrane helix</keyword>
<evidence type="ECO:0000313" key="9">
    <source>
        <dbReference type="Proteomes" id="UP000503336"/>
    </source>
</evidence>
<evidence type="ECO:0000256" key="4">
    <source>
        <dbReference type="ARBA" id="ARBA00022989"/>
    </source>
</evidence>
<feature type="transmembrane region" description="Helical" evidence="6">
    <location>
        <begin position="20"/>
        <end position="41"/>
    </location>
</feature>
<name>A0A7M3T5E0_9RHOB</name>
<dbReference type="GO" id="GO:0005886">
    <property type="term" value="C:plasma membrane"/>
    <property type="evidence" value="ECO:0007669"/>
    <property type="project" value="UniProtKB-SubCell"/>
</dbReference>
<reference evidence="8 9" key="1">
    <citation type="submission" date="2020-02" db="EMBL/GenBank/DDBJ databases">
        <title>complete genome sequence of Rhodobacteraceae bacterium.</title>
        <authorList>
            <person name="Park J."/>
            <person name="Kim Y.-S."/>
            <person name="Kim K.-H."/>
        </authorList>
    </citation>
    <scope>NUCLEOTIDE SEQUENCE [LARGE SCALE GENOMIC DNA]</scope>
    <source>
        <strain evidence="8 9">RR4-56</strain>
    </source>
</reference>
<keyword evidence="9" id="KW-1185">Reference proteome</keyword>
<sequence>MRAFFDLAWDRAVDLLGPSGPFYAIAALGLILALTALAILFRRPVDPLARLDRLDGGEEPSELSGGAESLRLDREKVRFEALAPYLEPSDEGQLSEVRARLLRAGYRSRSAVRVFYLTRAALTVGMVTFVLLVISIAQPQPDPVRLVVASSLAGIFGYLAPPWWIARQRQRRQGELADGFPDALDLMLVCVEAGQSLDQSILRVSSEIRQSHGALAEELHIIATEMRAGKDRAQVLRDFADRAGVSDISAFVTVLVQSATYGTSVSSALRIYAAEMRDKRLMRAEEKANTLPTKLTLGTMFFTVPPLMLILIGPSVIEILRALANFNSR</sequence>
<proteinExistence type="predicted"/>
<dbReference type="Pfam" id="PF00482">
    <property type="entry name" value="T2SSF"/>
    <property type="match status" value="1"/>
</dbReference>
<evidence type="ECO:0000256" key="5">
    <source>
        <dbReference type="ARBA" id="ARBA00023136"/>
    </source>
</evidence>
<evidence type="ECO:0000313" key="8">
    <source>
        <dbReference type="EMBL" id="QIE57221.1"/>
    </source>
</evidence>
<evidence type="ECO:0000256" key="6">
    <source>
        <dbReference type="SAM" id="Phobius"/>
    </source>
</evidence>
<dbReference type="AlphaFoldDB" id="A0A7M3T5E0"/>
<evidence type="ECO:0000259" key="7">
    <source>
        <dbReference type="Pfam" id="PF00482"/>
    </source>
</evidence>
<accession>A0A7M3T5E0</accession>
<dbReference type="Proteomes" id="UP000503336">
    <property type="component" value="Chromosome"/>
</dbReference>
<dbReference type="KEGG" id="hdh:G5B40_18300"/>
<protein>
    <submittedName>
        <fullName evidence="8">Type II secretion system F family protein</fullName>
    </submittedName>
</protein>
<feature type="transmembrane region" description="Helical" evidence="6">
    <location>
        <begin position="116"/>
        <end position="138"/>
    </location>
</feature>
<keyword evidence="5 6" id="KW-0472">Membrane</keyword>
<keyword evidence="3 6" id="KW-0812">Transmembrane</keyword>
<keyword evidence="2" id="KW-1003">Cell membrane</keyword>
<evidence type="ECO:0000256" key="3">
    <source>
        <dbReference type="ARBA" id="ARBA00022692"/>
    </source>
</evidence>
<gene>
    <name evidence="8" type="ORF">G5B40_18300</name>
</gene>
<organism evidence="8 9">
    <name type="scientific">Pikeienuella piscinae</name>
    <dbReference type="NCBI Taxonomy" id="2748098"/>
    <lineage>
        <taxon>Bacteria</taxon>
        <taxon>Pseudomonadati</taxon>
        <taxon>Pseudomonadota</taxon>
        <taxon>Alphaproteobacteria</taxon>
        <taxon>Rhodobacterales</taxon>
        <taxon>Paracoccaceae</taxon>
        <taxon>Pikeienuella</taxon>
    </lineage>
</organism>
<feature type="domain" description="Type II secretion system protein GspF" evidence="7">
    <location>
        <begin position="184"/>
        <end position="312"/>
    </location>
</feature>
<feature type="transmembrane region" description="Helical" evidence="6">
    <location>
        <begin position="144"/>
        <end position="166"/>
    </location>
</feature>